<dbReference type="PANTHER" id="PTHR10395:SF7">
    <property type="entry name" value="5-HYDROXYISOURATE HYDROLASE"/>
    <property type="match status" value="1"/>
</dbReference>
<accession>A0ABV5VJC5</accession>
<dbReference type="RefSeq" id="WP_383227937.1">
    <property type="nucleotide sequence ID" value="NZ_JBHMAR010000034.1"/>
</dbReference>
<dbReference type="Gene3D" id="2.60.40.180">
    <property type="entry name" value="Transthyretin/hydroxyisourate hydrolase domain"/>
    <property type="match status" value="1"/>
</dbReference>
<comment type="caution">
    <text evidence="2">The sequence shown here is derived from an EMBL/GenBank/DDBJ whole genome shotgun (WGS) entry which is preliminary data.</text>
</comment>
<evidence type="ECO:0000313" key="3">
    <source>
        <dbReference type="Proteomes" id="UP001589703"/>
    </source>
</evidence>
<dbReference type="EMBL" id="JBHMAR010000034">
    <property type="protein sequence ID" value="MFB9737835.1"/>
    <property type="molecule type" value="Genomic_DNA"/>
</dbReference>
<dbReference type="InterPro" id="IPR023416">
    <property type="entry name" value="Transthyretin/HIU_hydrolase_d"/>
</dbReference>
<keyword evidence="2" id="KW-0378">Hydrolase</keyword>
<sequence length="111" mass="12383">MRLDVSVTDGTTGHPVDGLPVRLERFGLDRWQQVWNGITDGEGRSGCTVDREDAQRPLQLTLETDRYFATLGVRPFYSRITVSFALGGTLDRHEVPIVINPGGYTVHSVRI</sequence>
<evidence type="ECO:0000259" key="1">
    <source>
        <dbReference type="Pfam" id="PF00576"/>
    </source>
</evidence>
<keyword evidence="3" id="KW-1185">Reference proteome</keyword>
<dbReference type="Proteomes" id="UP001589703">
    <property type="component" value="Unassembled WGS sequence"/>
</dbReference>
<proteinExistence type="predicted"/>
<dbReference type="InterPro" id="IPR036817">
    <property type="entry name" value="Transthyretin/HIU_hydrolase_sf"/>
</dbReference>
<dbReference type="EC" id="3.5.2.17" evidence="2"/>
<dbReference type="Pfam" id="PF00576">
    <property type="entry name" value="Transthyretin"/>
    <property type="match status" value="1"/>
</dbReference>
<dbReference type="GO" id="GO:0033971">
    <property type="term" value="F:hydroxyisourate hydrolase activity"/>
    <property type="evidence" value="ECO:0007669"/>
    <property type="project" value="UniProtKB-EC"/>
</dbReference>
<gene>
    <name evidence="2" type="ORF">ACFFRO_22360</name>
</gene>
<organism evidence="2 3">
    <name type="scientific">Streptomyces thermocoprophilus</name>
    <dbReference type="NCBI Taxonomy" id="78356"/>
    <lineage>
        <taxon>Bacteria</taxon>
        <taxon>Bacillati</taxon>
        <taxon>Actinomycetota</taxon>
        <taxon>Actinomycetes</taxon>
        <taxon>Kitasatosporales</taxon>
        <taxon>Streptomycetaceae</taxon>
        <taxon>Streptomyces</taxon>
    </lineage>
</organism>
<dbReference type="PANTHER" id="PTHR10395">
    <property type="entry name" value="URICASE AND TRANSTHYRETIN-RELATED"/>
    <property type="match status" value="1"/>
</dbReference>
<protein>
    <submittedName>
        <fullName evidence="2">Hydroxyisourate hydrolase</fullName>
        <ecNumber evidence="2">3.5.2.17</ecNumber>
    </submittedName>
</protein>
<reference evidence="2 3" key="1">
    <citation type="submission" date="2024-09" db="EMBL/GenBank/DDBJ databases">
        <authorList>
            <person name="Sun Q."/>
            <person name="Mori K."/>
        </authorList>
    </citation>
    <scope>NUCLEOTIDE SEQUENCE [LARGE SCALE GENOMIC DNA]</scope>
    <source>
        <strain evidence="2 3">JCM 10918</strain>
    </source>
</reference>
<feature type="domain" description="Transthyretin/hydroxyisourate hydrolase" evidence="1">
    <location>
        <begin position="5"/>
        <end position="106"/>
    </location>
</feature>
<evidence type="ECO:0000313" key="2">
    <source>
        <dbReference type="EMBL" id="MFB9737835.1"/>
    </source>
</evidence>
<name>A0ABV5VJC5_9ACTN</name>
<dbReference type="SUPFAM" id="SSF49472">
    <property type="entry name" value="Transthyretin (synonym: prealbumin)"/>
    <property type="match status" value="1"/>
</dbReference>